<comment type="caution">
    <text evidence="7">The sequence shown here is derived from an EMBL/GenBank/DDBJ whole genome shotgun (WGS) entry which is preliminary data.</text>
</comment>
<dbReference type="GO" id="GO:0034709">
    <property type="term" value="C:methylosome"/>
    <property type="evidence" value="ECO:0007669"/>
    <property type="project" value="InterPro"/>
</dbReference>
<feature type="region of interest" description="Disordered" evidence="6">
    <location>
        <begin position="135"/>
        <end position="188"/>
    </location>
</feature>
<organism evidence="7 8">
    <name type="scientific">Linderina pennispora</name>
    <dbReference type="NCBI Taxonomy" id="61395"/>
    <lineage>
        <taxon>Eukaryota</taxon>
        <taxon>Fungi</taxon>
        <taxon>Fungi incertae sedis</taxon>
        <taxon>Zoopagomycota</taxon>
        <taxon>Kickxellomycotina</taxon>
        <taxon>Kickxellomycetes</taxon>
        <taxon>Kickxellales</taxon>
        <taxon>Kickxellaceae</taxon>
        <taxon>Linderina</taxon>
    </lineage>
</organism>
<evidence type="ECO:0000256" key="5">
    <source>
        <dbReference type="ARBA" id="ARBA00023242"/>
    </source>
</evidence>
<proteinExistence type="inferred from homology"/>
<evidence type="ECO:0000256" key="4">
    <source>
        <dbReference type="ARBA" id="ARBA00022490"/>
    </source>
</evidence>
<dbReference type="GO" id="GO:0006821">
    <property type="term" value="P:chloride transport"/>
    <property type="evidence" value="ECO:0007669"/>
    <property type="project" value="InterPro"/>
</dbReference>
<comment type="subcellular location">
    <subcellularLocation>
        <location evidence="2">Cytoplasm</location>
    </subcellularLocation>
    <subcellularLocation>
        <location evidence="1">Nucleus</location>
    </subcellularLocation>
</comment>
<dbReference type="GO" id="GO:0006884">
    <property type="term" value="P:cell volume homeostasis"/>
    <property type="evidence" value="ECO:0007669"/>
    <property type="project" value="InterPro"/>
</dbReference>
<dbReference type="RefSeq" id="XP_040740245.1">
    <property type="nucleotide sequence ID" value="XM_040888684.1"/>
</dbReference>
<dbReference type="STRING" id="61395.A0A1Y1VY77"/>
<evidence type="ECO:0000256" key="6">
    <source>
        <dbReference type="SAM" id="MobiDB-lite"/>
    </source>
</evidence>
<gene>
    <name evidence="7" type="ORF">DL89DRAFT_270393</name>
</gene>
<evidence type="ECO:0000313" key="8">
    <source>
        <dbReference type="Proteomes" id="UP000193922"/>
    </source>
</evidence>
<dbReference type="EMBL" id="MCFD01000017">
    <property type="protein sequence ID" value="ORX66218.1"/>
    <property type="molecule type" value="Genomic_DNA"/>
</dbReference>
<accession>A0A1Y1VY77</accession>
<dbReference type="OrthoDB" id="19714at2759"/>
<evidence type="ECO:0000313" key="7">
    <source>
        <dbReference type="EMBL" id="ORX66218.1"/>
    </source>
</evidence>
<dbReference type="PRINTS" id="PR01348">
    <property type="entry name" value="ICLNCHANNEL"/>
</dbReference>
<evidence type="ECO:0000256" key="1">
    <source>
        <dbReference type="ARBA" id="ARBA00004123"/>
    </source>
</evidence>
<feature type="region of interest" description="Disordered" evidence="6">
    <location>
        <begin position="204"/>
        <end position="223"/>
    </location>
</feature>
<feature type="compositionally biased region" description="Acidic residues" evidence="6">
    <location>
        <begin position="139"/>
        <end position="148"/>
    </location>
</feature>
<dbReference type="GO" id="GO:0005829">
    <property type="term" value="C:cytosol"/>
    <property type="evidence" value="ECO:0007669"/>
    <property type="project" value="InterPro"/>
</dbReference>
<dbReference type="InterPro" id="IPR039924">
    <property type="entry name" value="ICln/Lot5/Saf5"/>
</dbReference>
<dbReference type="GO" id="GO:0000387">
    <property type="term" value="P:spliceosomal snRNP assembly"/>
    <property type="evidence" value="ECO:0007669"/>
    <property type="project" value="InterPro"/>
</dbReference>
<evidence type="ECO:0000256" key="3">
    <source>
        <dbReference type="ARBA" id="ARBA00007054"/>
    </source>
</evidence>
<dbReference type="Pfam" id="PF03517">
    <property type="entry name" value="Voldacs"/>
    <property type="match status" value="1"/>
</dbReference>
<sequence>MTINIFSQQPDTAAIRHTVDSTKCVFDPPLAVHTDTTGTLYITEHALMYFSAAESFGFSIDYQSIVIHAISRSEEQSTGSSLYCQLDCAFPNTRSENEDSDDEEDGEEFSEVRFFPSSADDVDTMFRVMSECAALNPDPDMEESDDEDTLPHIDSNDNDEDADGMQGAVQEIGSFDPSSFITSEDQLDQLTPEGRKTLDRLESLVAVPDNQNNHGADRFADAD</sequence>
<dbReference type="GO" id="GO:0005681">
    <property type="term" value="C:spliceosomal complex"/>
    <property type="evidence" value="ECO:0007669"/>
    <property type="project" value="TreeGrafter"/>
</dbReference>
<keyword evidence="8" id="KW-1185">Reference proteome</keyword>
<dbReference type="InterPro" id="IPR003521">
    <property type="entry name" value="ICln"/>
</dbReference>
<dbReference type="GO" id="GO:0034715">
    <property type="term" value="C:pICln-Sm protein complex"/>
    <property type="evidence" value="ECO:0007669"/>
    <property type="project" value="InterPro"/>
</dbReference>
<dbReference type="GeneID" id="63805332"/>
<evidence type="ECO:0008006" key="9">
    <source>
        <dbReference type="Google" id="ProtNLM"/>
    </source>
</evidence>
<dbReference type="Gene3D" id="2.30.29.30">
    <property type="entry name" value="Pleckstrin-homology domain (PH domain)/Phosphotyrosine-binding domain (PTB)"/>
    <property type="match status" value="1"/>
</dbReference>
<dbReference type="Proteomes" id="UP000193922">
    <property type="component" value="Unassembled WGS sequence"/>
</dbReference>
<comment type="similarity">
    <text evidence="3">Belongs to the pICln (TC 1.A.47) family.</text>
</comment>
<dbReference type="GO" id="GO:0005886">
    <property type="term" value="C:plasma membrane"/>
    <property type="evidence" value="ECO:0007669"/>
    <property type="project" value="InterPro"/>
</dbReference>
<keyword evidence="5" id="KW-0539">Nucleus</keyword>
<dbReference type="PANTHER" id="PTHR21399:SF0">
    <property type="entry name" value="METHYLOSOME SUBUNIT PICLN"/>
    <property type="match status" value="1"/>
</dbReference>
<keyword evidence="4" id="KW-0963">Cytoplasm</keyword>
<dbReference type="InterPro" id="IPR011993">
    <property type="entry name" value="PH-like_dom_sf"/>
</dbReference>
<dbReference type="PANTHER" id="PTHR21399">
    <property type="entry name" value="CHLORIDE CONDUCTANCE REGULATORY PROTEIN ICLN"/>
    <property type="match status" value="1"/>
</dbReference>
<evidence type="ECO:0000256" key="2">
    <source>
        <dbReference type="ARBA" id="ARBA00004496"/>
    </source>
</evidence>
<reference evidence="7 8" key="1">
    <citation type="submission" date="2016-07" db="EMBL/GenBank/DDBJ databases">
        <title>Pervasive Adenine N6-methylation of Active Genes in Fungi.</title>
        <authorList>
            <consortium name="DOE Joint Genome Institute"/>
            <person name="Mondo S.J."/>
            <person name="Dannebaum R.O."/>
            <person name="Kuo R.C."/>
            <person name="Labutti K."/>
            <person name="Haridas S."/>
            <person name="Kuo A."/>
            <person name="Salamov A."/>
            <person name="Ahrendt S.R."/>
            <person name="Lipzen A."/>
            <person name="Sullivan W."/>
            <person name="Andreopoulos W.B."/>
            <person name="Clum A."/>
            <person name="Lindquist E."/>
            <person name="Daum C."/>
            <person name="Ramamoorthy G.K."/>
            <person name="Gryganskyi A."/>
            <person name="Culley D."/>
            <person name="Magnuson J.K."/>
            <person name="James T.Y."/>
            <person name="O'Malley M.A."/>
            <person name="Stajich J.E."/>
            <person name="Spatafora J.W."/>
            <person name="Visel A."/>
            <person name="Grigoriev I.V."/>
        </authorList>
    </citation>
    <scope>NUCLEOTIDE SEQUENCE [LARGE SCALE GENOMIC DNA]</scope>
    <source>
        <strain evidence="7 8">ATCC 12442</strain>
    </source>
</reference>
<dbReference type="AlphaFoldDB" id="A0A1Y1VY77"/>
<protein>
    <recommendedName>
        <fullName evidence="9">Regulator of volume decrease after cellular swelling-domain-containing protein</fullName>
    </recommendedName>
</protein>
<name>A0A1Y1VY77_9FUNG</name>
<dbReference type="GO" id="GO:0045292">
    <property type="term" value="P:mRNA cis splicing, via spliceosome"/>
    <property type="evidence" value="ECO:0007669"/>
    <property type="project" value="TreeGrafter"/>
</dbReference>